<feature type="transmembrane region" description="Helical" evidence="2">
    <location>
        <begin position="202"/>
        <end position="220"/>
    </location>
</feature>
<keyword evidence="2" id="KW-1133">Transmembrane helix</keyword>
<name>A0ABQ8TXW3_PERAM</name>
<keyword evidence="5" id="KW-1185">Reference proteome</keyword>
<keyword evidence="2" id="KW-0812">Transmembrane</keyword>
<dbReference type="PANTHER" id="PTHR21678:SF7">
    <property type="entry name" value="COILED-COIL DOMAIN-CONTAINING PROTEIN R3HCC1L"/>
    <property type="match status" value="1"/>
</dbReference>
<feature type="compositionally biased region" description="Low complexity" evidence="1">
    <location>
        <begin position="248"/>
        <end position="261"/>
    </location>
</feature>
<evidence type="ECO:0000313" key="5">
    <source>
        <dbReference type="Proteomes" id="UP001148838"/>
    </source>
</evidence>
<reference evidence="4 5" key="1">
    <citation type="journal article" date="2022" name="Allergy">
        <title>Genome assembly and annotation of Periplaneta americana reveal a comprehensive cockroach allergen profile.</title>
        <authorList>
            <person name="Wang L."/>
            <person name="Xiong Q."/>
            <person name="Saelim N."/>
            <person name="Wang L."/>
            <person name="Nong W."/>
            <person name="Wan A.T."/>
            <person name="Shi M."/>
            <person name="Liu X."/>
            <person name="Cao Q."/>
            <person name="Hui J.H.L."/>
            <person name="Sookrung N."/>
            <person name="Leung T.F."/>
            <person name="Tungtrongchitr A."/>
            <person name="Tsui S.K.W."/>
        </authorList>
    </citation>
    <scope>NUCLEOTIDE SEQUENCE [LARGE SCALE GENOMIC DNA]</scope>
    <source>
        <strain evidence="4">PWHHKU_190912</strain>
    </source>
</reference>
<dbReference type="Gene3D" id="3.30.70.330">
    <property type="match status" value="1"/>
</dbReference>
<organism evidence="4 5">
    <name type="scientific">Periplaneta americana</name>
    <name type="common">American cockroach</name>
    <name type="synonym">Blatta americana</name>
    <dbReference type="NCBI Taxonomy" id="6978"/>
    <lineage>
        <taxon>Eukaryota</taxon>
        <taxon>Metazoa</taxon>
        <taxon>Ecdysozoa</taxon>
        <taxon>Arthropoda</taxon>
        <taxon>Hexapoda</taxon>
        <taxon>Insecta</taxon>
        <taxon>Pterygota</taxon>
        <taxon>Neoptera</taxon>
        <taxon>Polyneoptera</taxon>
        <taxon>Dictyoptera</taxon>
        <taxon>Blattodea</taxon>
        <taxon>Blattoidea</taxon>
        <taxon>Blattidae</taxon>
        <taxon>Blattinae</taxon>
        <taxon>Periplaneta</taxon>
    </lineage>
</organism>
<proteinExistence type="predicted"/>
<evidence type="ECO:0000259" key="3">
    <source>
        <dbReference type="Pfam" id="PF05699"/>
    </source>
</evidence>
<sequence length="866" mass="97549">MKKTAAVLKDMRSENTAVDDRTFQILKTLTYEILDTFIMQMEVNFGDFESIQLVELLDPNHFIVYKQNFPSTKLNSLLNKYPFFNGERLENELINIYSDIGKHMSPQRLLDYIVLNDLESVYVEVFKLVRLFLMFPVTTVSSERSLSTLKRIKTYTMINERLSCLSTIAIEKKLVKELMSDQLFKDRVIDNFATKKTRRLELLGLYILYLLFYSVVYRPARQRRPDIQVYVPRAKRLSTGEQDKPVTSVPCMSSQHSSSPSLRTKGTKHSRTLTVPPQKTGSLTADQVQKNKSSHRLSTSGTESSMHCWNSAPQVKSNSDADSEDTYWTKNTRQSVDNNNQCSDFSLEMSDVEESDIVREEKTQKVSGSSASVNRKDDREVEEPEAAVVERGKRIIQRDSKSSSSSSTPAQSGRNSPTFQDVVGQLWQSSDSKNSSDTSESELVYQEKDIHNSTDIYYMEARKEPSNAKHNFSVTSLDTGRVSSPEDFSEHFLDDVDLGRNCRRRHSKSSSSSSTPKHSGRNTPSSVSDNGAQTWDYFSEIKNATNSSQNRVSNCEMDIQNPAECNSVSQECGLSGVSLSEDSGLIMSNAEDSDHFESCSDTIDEIKLVNDDEKFSNVYGDTSFSSSTGSDKLDGSTEKVSSKDIFLSDECRDCKKDNDECRVQEEQNRKNRRIFRGNFKSSDVLIISDPEPVTSTAVQVDSGTEKASSVNGVLNKKKKIRHKGETAASDVTRSPVKVESIQKRKSSPARAPVTLNPDECTWDMMFDDNGDCLDPKLMEELSSSVGSVTIEKPQSDYRSFQSKVEQMMSGEADDEFSHVLEIYNFPAEFKTHDLYAVFSPYITRGFEIKWVDDTHALGVFSSSLVG</sequence>
<accession>A0ABQ8TXW3</accession>
<feature type="domain" description="HAT C-terminal dimerisation" evidence="3">
    <location>
        <begin position="109"/>
        <end position="173"/>
    </location>
</feature>
<feature type="compositionally biased region" description="Low complexity" evidence="1">
    <location>
        <begin position="429"/>
        <end position="442"/>
    </location>
</feature>
<dbReference type="InterPro" id="IPR008906">
    <property type="entry name" value="HATC_C_dom"/>
</dbReference>
<feature type="region of interest" description="Disordered" evidence="1">
    <location>
        <begin position="238"/>
        <end position="418"/>
    </location>
</feature>
<feature type="region of interest" description="Disordered" evidence="1">
    <location>
        <begin position="503"/>
        <end position="532"/>
    </location>
</feature>
<comment type="caution">
    <text evidence="4">The sequence shown here is derived from an EMBL/GenBank/DDBJ whole genome shotgun (WGS) entry which is preliminary data.</text>
</comment>
<feature type="compositionally biased region" description="Polar residues" evidence="1">
    <location>
        <begin position="515"/>
        <end position="532"/>
    </location>
</feature>
<gene>
    <name evidence="4" type="ORF">ANN_02961</name>
</gene>
<feature type="compositionally biased region" description="Polar residues" evidence="1">
    <location>
        <begin position="272"/>
        <end position="344"/>
    </location>
</feature>
<dbReference type="PANTHER" id="PTHR21678">
    <property type="entry name" value="GROWTH INHIBITION AND DIFFERENTIATION RELATED PROTEIN 88"/>
    <property type="match status" value="1"/>
</dbReference>
<evidence type="ECO:0000313" key="4">
    <source>
        <dbReference type="EMBL" id="KAJ4451498.1"/>
    </source>
</evidence>
<dbReference type="InterPro" id="IPR039884">
    <property type="entry name" value="R3HC1/R3HCL"/>
</dbReference>
<feature type="compositionally biased region" description="Basic and acidic residues" evidence="1">
    <location>
        <begin position="388"/>
        <end position="401"/>
    </location>
</feature>
<feature type="compositionally biased region" description="Polar residues" evidence="1">
    <location>
        <begin position="408"/>
        <end position="418"/>
    </location>
</feature>
<dbReference type="InterPro" id="IPR012677">
    <property type="entry name" value="Nucleotide-bd_a/b_plait_sf"/>
</dbReference>
<evidence type="ECO:0000256" key="2">
    <source>
        <dbReference type="SAM" id="Phobius"/>
    </source>
</evidence>
<dbReference type="Proteomes" id="UP001148838">
    <property type="component" value="Unassembled WGS sequence"/>
</dbReference>
<protein>
    <recommendedName>
        <fullName evidence="3">HAT C-terminal dimerisation domain-containing protein</fullName>
    </recommendedName>
</protein>
<keyword evidence="2" id="KW-0472">Membrane</keyword>
<dbReference type="Pfam" id="PF05699">
    <property type="entry name" value="Dimer_Tnp_hAT"/>
    <property type="match status" value="1"/>
</dbReference>
<feature type="region of interest" description="Disordered" evidence="1">
    <location>
        <begin position="428"/>
        <end position="447"/>
    </location>
</feature>
<evidence type="ECO:0000256" key="1">
    <source>
        <dbReference type="SAM" id="MobiDB-lite"/>
    </source>
</evidence>
<dbReference type="EMBL" id="JAJSOF020000001">
    <property type="protein sequence ID" value="KAJ4451498.1"/>
    <property type="molecule type" value="Genomic_DNA"/>
</dbReference>
<feature type="non-terminal residue" evidence="4">
    <location>
        <position position="866"/>
    </location>
</feature>